<dbReference type="InterPro" id="IPR003961">
    <property type="entry name" value="FN3_dom"/>
</dbReference>
<keyword evidence="1" id="KW-0732">Signal</keyword>
<dbReference type="InterPro" id="IPR032530">
    <property type="entry name" value="DUF4957"/>
</dbReference>
<name>A0AAQ1UIJ3_9BACT</name>
<accession>A0AAQ1UIJ3</accession>
<proteinExistence type="predicted"/>
<evidence type="ECO:0000259" key="2">
    <source>
        <dbReference type="Pfam" id="PF16318"/>
    </source>
</evidence>
<protein>
    <recommendedName>
        <fullName evidence="7">DUF4957 domain-containing protein</fullName>
    </recommendedName>
</protein>
<feature type="signal peptide" evidence="1">
    <location>
        <begin position="1"/>
        <end position="29"/>
    </location>
</feature>
<evidence type="ECO:0000313" key="5">
    <source>
        <dbReference type="EMBL" id="SUB79910.1"/>
    </source>
</evidence>
<feature type="domain" description="DUF5123" evidence="4">
    <location>
        <begin position="350"/>
        <end position="459"/>
    </location>
</feature>
<evidence type="ECO:0000259" key="3">
    <source>
        <dbReference type="Pfam" id="PF16383"/>
    </source>
</evidence>
<dbReference type="InterPro" id="IPR033427">
    <property type="entry name" value="DUF5123"/>
</dbReference>
<evidence type="ECO:0000256" key="1">
    <source>
        <dbReference type="SAM" id="SignalP"/>
    </source>
</evidence>
<dbReference type="Pfam" id="PF17161">
    <property type="entry name" value="DUF5123"/>
    <property type="match status" value="1"/>
</dbReference>
<organism evidence="5 6">
    <name type="scientific">Segatella buccae</name>
    <dbReference type="NCBI Taxonomy" id="28126"/>
    <lineage>
        <taxon>Bacteria</taxon>
        <taxon>Pseudomonadati</taxon>
        <taxon>Bacteroidota</taxon>
        <taxon>Bacteroidia</taxon>
        <taxon>Bacteroidales</taxon>
        <taxon>Prevotellaceae</taxon>
        <taxon>Segatella</taxon>
    </lineage>
</organism>
<dbReference type="PROSITE" id="PS51257">
    <property type="entry name" value="PROKAR_LIPOPROTEIN"/>
    <property type="match status" value="1"/>
</dbReference>
<dbReference type="SUPFAM" id="SSF51126">
    <property type="entry name" value="Pectin lyase-like"/>
    <property type="match status" value="1"/>
</dbReference>
<gene>
    <name evidence="5" type="ORF">NCTC13063_01187</name>
</gene>
<dbReference type="EMBL" id="UGTJ01000001">
    <property type="protein sequence ID" value="SUB79910.1"/>
    <property type="molecule type" value="Genomic_DNA"/>
</dbReference>
<dbReference type="AlphaFoldDB" id="A0AAQ1UIJ3"/>
<evidence type="ECO:0000259" key="4">
    <source>
        <dbReference type="Pfam" id="PF17161"/>
    </source>
</evidence>
<dbReference type="InterPro" id="IPR032155">
    <property type="entry name" value="DUF4992"/>
</dbReference>
<dbReference type="Pfam" id="PF16383">
    <property type="entry name" value="DUF4992"/>
    <property type="match status" value="1"/>
</dbReference>
<dbReference type="RefSeq" id="WP_115153537.1">
    <property type="nucleotide sequence ID" value="NZ_CALLWX010000008.1"/>
</dbReference>
<dbReference type="CDD" id="cd00063">
    <property type="entry name" value="FN3"/>
    <property type="match status" value="1"/>
</dbReference>
<feature type="domain" description="DUF4992" evidence="3">
    <location>
        <begin position="1"/>
        <end position="163"/>
    </location>
</feature>
<dbReference type="InterPro" id="IPR011050">
    <property type="entry name" value="Pectin_lyase_fold/virulence"/>
</dbReference>
<feature type="domain" description="DUF4957" evidence="2">
    <location>
        <begin position="179"/>
        <end position="323"/>
    </location>
</feature>
<comment type="caution">
    <text evidence="5">The sequence shown here is derived from an EMBL/GenBank/DDBJ whole genome shotgun (WGS) entry which is preliminary data.</text>
</comment>
<reference evidence="5 6" key="1">
    <citation type="submission" date="2018-06" db="EMBL/GenBank/DDBJ databases">
        <authorList>
            <consortium name="Pathogen Informatics"/>
            <person name="Doyle S."/>
        </authorList>
    </citation>
    <scope>NUCLEOTIDE SEQUENCE [LARGE SCALE GENOMIC DNA]</scope>
    <source>
        <strain evidence="5 6">NCTC13063</strain>
    </source>
</reference>
<evidence type="ECO:0000313" key="6">
    <source>
        <dbReference type="Proteomes" id="UP000255283"/>
    </source>
</evidence>
<feature type="chain" id="PRO_5043031383" description="DUF4957 domain-containing protein" evidence="1">
    <location>
        <begin position="30"/>
        <end position="464"/>
    </location>
</feature>
<dbReference type="Proteomes" id="UP000255283">
    <property type="component" value="Unassembled WGS sequence"/>
</dbReference>
<dbReference type="Pfam" id="PF16318">
    <property type="entry name" value="DUF4957"/>
    <property type="match status" value="1"/>
</dbReference>
<evidence type="ECO:0008006" key="7">
    <source>
        <dbReference type="Google" id="ProtNLM"/>
    </source>
</evidence>
<sequence>MKRNRFMARGKLGGCLLLGLAALTLASCARDGFDDETFSSGVTGVTLEAPKADGITVTPSADGKSQTVTWKVVYGAGGYKVSLYDAAKREKPIVTDSVIDGCTVTLDRKEDTNYIFAIRAMGNEKAGNSESTVTEKAFNTFTPAYMSVPEGDLKEWFEAHPCPADSVGKVLVYDLVPGGNYTLSGVLDFGANTVQLRSIDKAKPANVVLAADANFKTYAGLTLKSLNIDCAAAKDLIVLSKTPDASLQVKSGDYVIKAPIAITSCRIVNVTHRLVYDSDTKYALEQFQIINSVIQIDHQDVVLSFKKTIPINMTFQNSTVYSTSKTGKFFAQIHGTEPGKVTGYAGGSFNFLNSTFCNLAYSKQFINTNTLKGRASLKLYFTKSIFVDCGKGEIMNRLTNGTHNLTALQNTYWYNGAKANEKYDTDVLTTDPGFKDAAGGDFTVSGAEQLANRTGDPRWLPAAE</sequence>